<dbReference type="AlphaFoldDB" id="T1HCK2"/>
<evidence type="ECO:0000313" key="2">
    <source>
        <dbReference type="Proteomes" id="UP000015103"/>
    </source>
</evidence>
<dbReference type="InterPro" id="IPR000477">
    <property type="entry name" value="RT_dom"/>
</dbReference>
<dbReference type="HOGENOM" id="CLU_169206_0_0_1"/>
<protein>
    <submittedName>
        <fullName evidence="1">Reverse transcriptase domain-containing protein</fullName>
    </submittedName>
</protein>
<dbReference type="OMA" id="WIRNRCK"/>
<dbReference type="PANTHER" id="PTHR47027:SF20">
    <property type="entry name" value="REVERSE TRANSCRIPTASE-LIKE PROTEIN WITH RNA-DIRECTED DNA POLYMERASE DOMAIN"/>
    <property type="match status" value="1"/>
</dbReference>
<dbReference type="EMBL" id="ACPB03007330">
    <property type="status" value="NOT_ANNOTATED_CDS"/>
    <property type="molecule type" value="Genomic_DNA"/>
</dbReference>
<dbReference type="InParanoid" id="T1HCK2"/>
<dbReference type="PROSITE" id="PS50878">
    <property type="entry name" value="RT_POL"/>
    <property type="match status" value="1"/>
</dbReference>
<name>T1HCK2_RHOPR</name>
<reference evidence="1" key="1">
    <citation type="submission" date="2015-05" db="UniProtKB">
        <authorList>
            <consortium name="EnsemblMetazoa"/>
        </authorList>
    </citation>
    <scope>IDENTIFICATION</scope>
</reference>
<organism evidence="1 2">
    <name type="scientific">Rhodnius prolixus</name>
    <name type="common">Triatomid bug</name>
    <dbReference type="NCBI Taxonomy" id="13249"/>
    <lineage>
        <taxon>Eukaryota</taxon>
        <taxon>Metazoa</taxon>
        <taxon>Ecdysozoa</taxon>
        <taxon>Arthropoda</taxon>
        <taxon>Hexapoda</taxon>
        <taxon>Insecta</taxon>
        <taxon>Pterygota</taxon>
        <taxon>Neoptera</taxon>
        <taxon>Paraneoptera</taxon>
        <taxon>Hemiptera</taxon>
        <taxon>Heteroptera</taxon>
        <taxon>Panheteroptera</taxon>
        <taxon>Cimicomorpha</taxon>
        <taxon>Reduviidae</taxon>
        <taxon>Triatominae</taxon>
        <taxon>Rhodnius</taxon>
    </lineage>
</organism>
<dbReference type="Proteomes" id="UP000015103">
    <property type="component" value="Unassembled WGS sequence"/>
</dbReference>
<accession>T1HCK2</accession>
<keyword evidence="2" id="KW-1185">Reference proteome</keyword>
<dbReference type="PANTHER" id="PTHR47027">
    <property type="entry name" value="REVERSE TRANSCRIPTASE DOMAIN-CONTAINING PROTEIN"/>
    <property type="match status" value="1"/>
</dbReference>
<dbReference type="VEuPathDB" id="VectorBase:RPRC001766"/>
<dbReference type="Pfam" id="PF00078">
    <property type="entry name" value="RVT_1"/>
    <property type="match status" value="1"/>
</dbReference>
<dbReference type="EnsemblMetazoa" id="RPRC001766-RA">
    <property type="protein sequence ID" value="RPRC001766-PA"/>
    <property type="gene ID" value="RPRC001766"/>
</dbReference>
<evidence type="ECO:0000313" key="1">
    <source>
        <dbReference type="EnsemblMetazoa" id="RPRC001766-PA"/>
    </source>
</evidence>
<sequence>MDVSLKEWIRNRCKMGVQVGEGMYIHSLLFADDQVLIANDEEDINYMVKKMAEEYGKWGLEINTEKTEYMTASPHNECEIDGRKLNKVEQF</sequence>
<proteinExistence type="predicted"/>